<dbReference type="Pfam" id="PF13482">
    <property type="entry name" value="RNase_H_2"/>
    <property type="match status" value="1"/>
</dbReference>
<dbReference type="AlphaFoldDB" id="A0A0F9Q7J3"/>
<accession>A0A0F9Q7J3</accession>
<evidence type="ECO:0000313" key="2">
    <source>
        <dbReference type="EMBL" id="KKN32972.1"/>
    </source>
</evidence>
<dbReference type="InterPro" id="IPR038720">
    <property type="entry name" value="YprB_RNase_H-like_dom"/>
</dbReference>
<dbReference type="InterPro" id="IPR036397">
    <property type="entry name" value="RNaseH_sf"/>
</dbReference>
<gene>
    <name evidence="2" type="ORF">LCGC14_0808440</name>
</gene>
<evidence type="ECO:0000259" key="1">
    <source>
        <dbReference type="Pfam" id="PF13482"/>
    </source>
</evidence>
<dbReference type="EMBL" id="LAZR01002215">
    <property type="protein sequence ID" value="KKN32972.1"/>
    <property type="molecule type" value="Genomic_DNA"/>
</dbReference>
<feature type="domain" description="YprB ribonuclease H-like" evidence="1">
    <location>
        <begin position="33"/>
        <end position="177"/>
    </location>
</feature>
<dbReference type="Gene3D" id="3.30.420.10">
    <property type="entry name" value="Ribonuclease H-like superfamily/Ribonuclease H"/>
    <property type="match status" value="1"/>
</dbReference>
<organism evidence="2">
    <name type="scientific">marine sediment metagenome</name>
    <dbReference type="NCBI Taxonomy" id="412755"/>
    <lineage>
        <taxon>unclassified sequences</taxon>
        <taxon>metagenomes</taxon>
        <taxon>ecological metagenomes</taxon>
    </lineage>
</organism>
<dbReference type="InterPro" id="IPR012337">
    <property type="entry name" value="RNaseH-like_sf"/>
</dbReference>
<protein>
    <recommendedName>
        <fullName evidence="1">YprB ribonuclease H-like domain-containing protein</fullName>
    </recommendedName>
</protein>
<dbReference type="SUPFAM" id="SSF53098">
    <property type="entry name" value="Ribonuclease H-like"/>
    <property type="match status" value="1"/>
</dbReference>
<comment type="caution">
    <text evidence="2">The sequence shown here is derived from an EMBL/GenBank/DDBJ whole genome shotgun (WGS) entry which is preliminary data.</text>
</comment>
<sequence>MRILYLDIETAPNEGKFWGLFKQNIGTHMVSKSGYTLCFAAKWADSKEIMFSSVYGDGNELMMHKMWALLDHADVVVHYNGKKFDIPKLNKEFVLLRLPPPSTYKQADLYQCVRSNFSFMSNKLDWVCHELGIGNKVRHKGMSLWDGCMEGNEDDWKIMERYNKQDVRLLPRLHRRLLPWIAWPLSYALFDAHPKTCPNCGKHSLEALTMPVYPGTVNAYVAYKCGHCGANARSRLPIKSGVHKPHTVRLVR</sequence>
<name>A0A0F9Q7J3_9ZZZZ</name>
<dbReference type="GO" id="GO:0003676">
    <property type="term" value="F:nucleic acid binding"/>
    <property type="evidence" value="ECO:0007669"/>
    <property type="project" value="InterPro"/>
</dbReference>
<reference evidence="2" key="1">
    <citation type="journal article" date="2015" name="Nature">
        <title>Complex archaea that bridge the gap between prokaryotes and eukaryotes.</title>
        <authorList>
            <person name="Spang A."/>
            <person name="Saw J.H."/>
            <person name="Jorgensen S.L."/>
            <person name="Zaremba-Niedzwiedzka K."/>
            <person name="Martijn J."/>
            <person name="Lind A.E."/>
            <person name="van Eijk R."/>
            <person name="Schleper C."/>
            <person name="Guy L."/>
            <person name="Ettema T.J."/>
        </authorList>
    </citation>
    <scope>NUCLEOTIDE SEQUENCE</scope>
</reference>
<proteinExistence type="predicted"/>